<feature type="domain" description="Peptidase C1A papain C-terminal" evidence="2">
    <location>
        <begin position="63"/>
        <end position="314"/>
    </location>
</feature>
<evidence type="ECO:0000313" key="3">
    <source>
        <dbReference type="EMBL" id="KAK7605419.1"/>
    </source>
</evidence>
<dbReference type="SUPFAM" id="SSF54001">
    <property type="entry name" value="Cysteine proteinases"/>
    <property type="match status" value="1"/>
</dbReference>
<dbReference type="InterPro" id="IPR025660">
    <property type="entry name" value="Pept_his_AS"/>
</dbReference>
<comment type="similarity">
    <text evidence="1">Belongs to the peptidase C1 family.</text>
</comment>
<keyword evidence="4" id="KW-1185">Reference proteome</keyword>
<comment type="caution">
    <text evidence="3">The sequence shown here is derived from an EMBL/GenBank/DDBJ whole genome shotgun (WGS) entry which is preliminary data.</text>
</comment>
<name>A0AAN9YBG9_9HEMI</name>
<dbReference type="GO" id="GO:0006508">
    <property type="term" value="P:proteolysis"/>
    <property type="evidence" value="ECO:0007669"/>
    <property type="project" value="InterPro"/>
</dbReference>
<dbReference type="EMBL" id="JBBCAQ010000002">
    <property type="protein sequence ID" value="KAK7605419.1"/>
    <property type="molecule type" value="Genomic_DNA"/>
</dbReference>
<dbReference type="Pfam" id="PF00112">
    <property type="entry name" value="Peptidase_C1"/>
    <property type="match status" value="1"/>
</dbReference>
<gene>
    <name evidence="3" type="ORF">V9T40_007277</name>
</gene>
<dbReference type="InterPro" id="IPR038765">
    <property type="entry name" value="Papain-like_cys_pep_sf"/>
</dbReference>
<dbReference type="PANTHER" id="PTHR12411">
    <property type="entry name" value="CYSTEINE PROTEASE FAMILY C1-RELATED"/>
    <property type="match status" value="1"/>
</dbReference>
<accession>A0AAN9YBG9</accession>
<dbReference type="SMART" id="SM00645">
    <property type="entry name" value="Pept_C1"/>
    <property type="match status" value="1"/>
</dbReference>
<dbReference type="CDD" id="cd02620">
    <property type="entry name" value="Peptidase_C1A_CathepsinB"/>
    <property type="match status" value="1"/>
</dbReference>
<organism evidence="3 4">
    <name type="scientific">Parthenolecanium corni</name>
    <dbReference type="NCBI Taxonomy" id="536013"/>
    <lineage>
        <taxon>Eukaryota</taxon>
        <taxon>Metazoa</taxon>
        <taxon>Ecdysozoa</taxon>
        <taxon>Arthropoda</taxon>
        <taxon>Hexapoda</taxon>
        <taxon>Insecta</taxon>
        <taxon>Pterygota</taxon>
        <taxon>Neoptera</taxon>
        <taxon>Paraneoptera</taxon>
        <taxon>Hemiptera</taxon>
        <taxon>Sternorrhyncha</taxon>
        <taxon>Coccoidea</taxon>
        <taxon>Coccidae</taxon>
        <taxon>Parthenolecanium</taxon>
    </lineage>
</organism>
<dbReference type="GO" id="GO:0008234">
    <property type="term" value="F:cysteine-type peptidase activity"/>
    <property type="evidence" value="ECO:0007669"/>
    <property type="project" value="InterPro"/>
</dbReference>
<reference evidence="3 4" key="1">
    <citation type="submission" date="2024-03" db="EMBL/GenBank/DDBJ databases">
        <title>Adaptation during the transition from Ophiocordyceps entomopathogen to insect associate is accompanied by gene loss and intensified selection.</title>
        <authorList>
            <person name="Ward C.M."/>
            <person name="Onetto C.A."/>
            <person name="Borneman A.R."/>
        </authorList>
    </citation>
    <scope>NUCLEOTIDE SEQUENCE [LARGE SCALE GENOMIC DNA]</scope>
    <source>
        <strain evidence="3">AWRI1</strain>
        <tissue evidence="3">Single Adult Female</tissue>
    </source>
</reference>
<evidence type="ECO:0000313" key="4">
    <source>
        <dbReference type="Proteomes" id="UP001367676"/>
    </source>
</evidence>
<dbReference type="Proteomes" id="UP001367676">
    <property type="component" value="Unassembled WGS sequence"/>
</dbReference>
<evidence type="ECO:0000256" key="1">
    <source>
        <dbReference type="ARBA" id="ARBA00008455"/>
    </source>
</evidence>
<dbReference type="AlphaFoldDB" id="A0AAN9YBG9"/>
<evidence type="ECO:0000259" key="2">
    <source>
        <dbReference type="SMART" id="SM00645"/>
    </source>
</evidence>
<dbReference type="InterPro" id="IPR000668">
    <property type="entry name" value="Peptidase_C1A_C"/>
</dbReference>
<protein>
    <recommendedName>
        <fullName evidence="2">Peptidase C1A papain C-terminal domain-containing protein</fullName>
    </recommendedName>
</protein>
<dbReference type="PROSITE" id="PS00639">
    <property type="entry name" value="THIOL_PROTEASE_HIS"/>
    <property type="match status" value="1"/>
</dbReference>
<dbReference type="InterPro" id="IPR013128">
    <property type="entry name" value="Peptidase_C1A"/>
</dbReference>
<sequence>MPARANDALAALASTYGFKEIDLYTIARAKLGFKMDFEQTISAAELRKMKKEARAFTAAETPVPESFTWTNTNRTKCPIGSVREQSNCASGWAVATAAALSDRFCLQSNGTFTTPLSHQKLVSCTPYNQGCQGGYLYDVFRYLQQNGTVTGGEYESDEGCQMYEIRPCGAFTHSMPCDRTTASTPKCKENKCNNDWYAAKTEKRTYKISSYKWVSAYYNDETTKQELYNNGPLVASFWVYPDFMLYKSGIYEHKLGYYPLGLHAVKIVGWGVYNGTKYWHVANSWGKYWGENGFFRIRRGTNECNIDWYTIALIPNNTMSSN</sequence>
<dbReference type="Gene3D" id="3.90.70.10">
    <property type="entry name" value="Cysteine proteinases"/>
    <property type="match status" value="1"/>
</dbReference>
<proteinExistence type="inferred from homology"/>